<proteinExistence type="inferred from homology"/>
<comment type="caution">
    <text evidence="6">The sequence shown here is derived from an EMBL/GenBank/DDBJ whole genome shotgun (WGS) entry which is preliminary data.</text>
</comment>
<dbReference type="RefSeq" id="WP_106252604.1">
    <property type="nucleotide sequence ID" value="NZ_PVZC01000010.1"/>
</dbReference>
<keyword evidence="2 5" id="KW-0808">Transferase</keyword>
<dbReference type="Proteomes" id="UP000237846">
    <property type="component" value="Unassembled WGS sequence"/>
</dbReference>
<evidence type="ECO:0000256" key="3">
    <source>
        <dbReference type="ARBA" id="ARBA00023027"/>
    </source>
</evidence>
<dbReference type="NCBIfam" id="NF002014">
    <property type="entry name" value="PRK00819.1-4"/>
    <property type="match status" value="1"/>
</dbReference>
<comment type="function">
    <text evidence="4 5">Removes the 2'-phosphate from RNA via an intermediate in which the phosphate is ADP-ribosylated by NAD followed by a presumed transesterification to release the RNA and generate ADP-ribose 1''-2''-cyclic phosphate (APPR&gt;P). May function as an ADP-ribosylase.</text>
</comment>
<comment type="similarity">
    <text evidence="1 5">Belongs to the KptA/TPT1 family.</text>
</comment>
<sequence length="190" mass="20733">MTDKRSVRVSKFLSRHLRHSPGRIGLRPDEAGWVAVEELLAACARAGLPITRAELDQVVAANDKRRFAFSDDGTRIRASQGHSIPVRLGLPPAVPPPVLYHGTARSALPAIEREGLRPMRRHDVHLSADPATALRVGARHGAPVVLRVDAAAMHADGREFRVSDNGVWLTAAVPPRYLRRLADAPPASRR</sequence>
<dbReference type="Pfam" id="PF01885">
    <property type="entry name" value="PTS_2-RNA"/>
    <property type="match status" value="1"/>
</dbReference>
<dbReference type="Gene3D" id="3.20.170.30">
    <property type="match status" value="1"/>
</dbReference>
<dbReference type="InterPro" id="IPR042080">
    <property type="entry name" value="RNA_2'-PTrans_N"/>
</dbReference>
<dbReference type="HAMAP" id="MF_00299">
    <property type="entry name" value="KptA"/>
    <property type="match status" value="1"/>
</dbReference>
<name>A0A2T0PU14_9ACTN</name>
<dbReference type="InterPro" id="IPR002745">
    <property type="entry name" value="Ptrans_KptA/Tpt1"/>
</dbReference>
<reference evidence="6 7" key="1">
    <citation type="submission" date="2018-03" db="EMBL/GenBank/DDBJ databases">
        <title>Genomic Encyclopedia of Archaeal and Bacterial Type Strains, Phase II (KMG-II): from individual species to whole genera.</title>
        <authorList>
            <person name="Goeker M."/>
        </authorList>
    </citation>
    <scope>NUCLEOTIDE SEQUENCE [LARGE SCALE GENOMIC DNA]</scope>
    <source>
        <strain evidence="6 7">DSM 45601</strain>
    </source>
</reference>
<dbReference type="SUPFAM" id="SSF56399">
    <property type="entry name" value="ADP-ribosylation"/>
    <property type="match status" value="1"/>
</dbReference>
<evidence type="ECO:0000313" key="7">
    <source>
        <dbReference type="Proteomes" id="UP000237846"/>
    </source>
</evidence>
<evidence type="ECO:0000256" key="4">
    <source>
        <dbReference type="ARBA" id="ARBA00025212"/>
    </source>
</evidence>
<dbReference type="GO" id="GO:0000215">
    <property type="term" value="F:tRNA 2'-phosphotransferase activity"/>
    <property type="evidence" value="ECO:0007669"/>
    <property type="project" value="TreeGrafter"/>
</dbReference>
<protein>
    <recommendedName>
        <fullName evidence="5">Probable RNA 2'-phosphotransferase</fullName>
        <ecNumber evidence="5">2.7.1.-</ecNumber>
    </recommendedName>
</protein>
<evidence type="ECO:0000313" key="6">
    <source>
        <dbReference type="EMBL" id="PRX92392.1"/>
    </source>
</evidence>
<evidence type="ECO:0000256" key="5">
    <source>
        <dbReference type="HAMAP-Rule" id="MF_00299"/>
    </source>
</evidence>
<dbReference type="PANTHER" id="PTHR12684">
    <property type="entry name" value="PUTATIVE PHOSPHOTRANSFERASE"/>
    <property type="match status" value="1"/>
</dbReference>
<keyword evidence="3 5" id="KW-0520">NAD</keyword>
<evidence type="ECO:0000256" key="2">
    <source>
        <dbReference type="ARBA" id="ARBA00022679"/>
    </source>
</evidence>
<organism evidence="6 7">
    <name type="scientific">Allonocardiopsis opalescens</name>
    <dbReference type="NCBI Taxonomy" id="1144618"/>
    <lineage>
        <taxon>Bacteria</taxon>
        <taxon>Bacillati</taxon>
        <taxon>Actinomycetota</taxon>
        <taxon>Actinomycetes</taxon>
        <taxon>Streptosporangiales</taxon>
        <taxon>Allonocardiopsis</taxon>
    </lineage>
</organism>
<dbReference type="Gene3D" id="1.10.10.970">
    <property type="entry name" value="RNA 2'-phosphotransferase, Tpt1/KptA family, N-terminal domain"/>
    <property type="match status" value="1"/>
</dbReference>
<dbReference type="InterPro" id="IPR022928">
    <property type="entry name" value="RNA_2'-PTrans_KptA"/>
</dbReference>
<dbReference type="GO" id="GO:0003950">
    <property type="term" value="F:NAD+ poly-ADP-ribosyltransferase activity"/>
    <property type="evidence" value="ECO:0007669"/>
    <property type="project" value="InterPro"/>
</dbReference>
<gene>
    <name evidence="5" type="primary">kptA</name>
    <name evidence="6" type="ORF">CLV72_110152</name>
</gene>
<dbReference type="PANTHER" id="PTHR12684:SF2">
    <property type="entry name" value="TRNA 2'-PHOSPHOTRANSFERASE 1"/>
    <property type="match status" value="1"/>
</dbReference>
<dbReference type="AlphaFoldDB" id="A0A2T0PU14"/>
<accession>A0A2T0PU14</accession>
<evidence type="ECO:0000256" key="1">
    <source>
        <dbReference type="ARBA" id="ARBA00009836"/>
    </source>
</evidence>
<keyword evidence="7" id="KW-1185">Reference proteome</keyword>
<dbReference type="EC" id="2.7.1.-" evidence="5"/>
<dbReference type="EMBL" id="PVZC01000010">
    <property type="protein sequence ID" value="PRX92392.1"/>
    <property type="molecule type" value="Genomic_DNA"/>
</dbReference>
<dbReference type="GO" id="GO:0006388">
    <property type="term" value="P:tRNA splicing, via endonucleolytic cleavage and ligation"/>
    <property type="evidence" value="ECO:0007669"/>
    <property type="project" value="UniProtKB-UniRule"/>
</dbReference>
<dbReference type="OrthoDB" id="4537997at2"/>
<dbReference type="InterPro" id="IPR042081">
    <property type="entry name" value="RNA_2'-PTrans_C"/>
</dbReference>